<sequence>MTRIPPLTPDQAGLTTKAMYKVAGRMFDQIPEPFTVVAYHPGLLRASGLHEMLADRASKVLPKNVREIAVYRTAWTVGCSWCVDFGTMLQRLDGLDTDRLEHIAEYATSDLYSDDEKAVIAYADAMTGDVANDVTDEQVADLERRFGRAGVVELTYQIGLENMRARMNSALGIHDQGFSTDACRVPWADERSADDAPGSAISAITPGSNATSPPKPSGSAK</sequence>
<organism evidence="2 3">
    <name type="scientific">Rhodococcus artemisiae</name>
    <dbReference type="NCBI Taxonomy" id="714159"/>
    <lineage>
        <taxon>Bacteria</taxon>
        <taxon>Bacillati</taxon>
        <taxon>Actinomycetota</taxon>
        <taxon>Actinomycetes</taxon>
        <taxon>Mycobacteriales</taxon>
        <taxon>Nocardiaceae</taxon>
        <taxon>Rhodococcus</taxon>
    </lineage>
</organism>
<reference evidence="2 3" key="1">
    <citation type="submission" date="2023-07" db="EMBL/GenBank/DDBJ databases">
        <authorList>
            <person name="Girao M."/>
            <person name="Carvalho M.F."/>
        </authorList>
    </citation>
    <scope>NUCLEOTIDE SEQUENCE [LARGE SCALE GENOMIC DNA]</scope>
    <source>
        <strain evidence="2 3">YIM65754</strain>
    </source>
</reference>
<name>A0ABU7LG79_9NOCA</name>
<accession>A0ABU7LG79</accession>
<dbReference type="RefSeq" id="WP_330135736.1">
    <property type="nucleotide sequence ID" value="NZ_JAUTXY010000013.1"/>
</dbReference>
<dbReference type="PANTHER" id="PTHR34846">
    <property type="entry name" value="4-CARBOXYMUCONOLACTONE DECARBOXYLASE FAMILY PROTEIN (AFU_ORTHOLOGUE AFUA_6G11590)"/>
    <property type="match status" value="1"/>
</dbReference>
<dbReference type="Gene3D" id="1.20.1290.10">
    <property type="entry name" value="AhpD-like"/>
    <property type="match status" value="1"/>
</dbReference>
<evidence type="ECO:0000256" key="1">
    <source>
        <dbReference type="SAM" id="MobiDB-lite"/>
    </source>
</evidence>
<dbReference type="Proteomes" id="UP001336020">
    <property type="component" value="Unassembled WGS sequence"/>
</dbReference>
<comment type="caution">
    <text evidence="2">The sequence shown here is derived from an EMBL/GenBank/DDBJ whole genome shotgun (WGS) entry which is preliminary data.</text>
</comment>
<evidence type="ECO:0000313" key="3">
    <source>
        <dbReference type="Proteomes" id="UP001336020"/>
    </source>
</evidence>
<feature type="region of interest" description="Disordered" evidence="1">
    <location>
        <begin position="189"/>
        <end position="221"/>
    </location>
</feature>
<protein>
    <submittedName>
        <fullName evidence="2">Carboxymuconolactone decarboxylase family protein</fullName>
    </submittedName>
</protein>
<dbReference type="InterPro" id="IPR029032">
    <property type="entry name" value="AhpD-like"/>
</dbReference>
<dbReference type="PANTHER" id="PTHR34846:SF5">
    <property type="entry name" value="CARBOXYMUCONOLACTONE DECARBOXYLASE-LIKE DOMAIN-CONTAINING PROTEIN"/>
    <property type="match status" value="1"/>
</dbReference>
<dbReference type="EMBL" id="JAUTXY010000013">
    <property type="protein sequence ID" value="MEE2060560.1"/>
    <property type="molecule type" value="Genomic_DNA"/>
</dbReference>
<keyword evidence="3" id="KW-1185">Reference proteome</keyword>
<dbReference type="SUPFAM" id="SSF69118">
    <property type="entry name" value="AhpD-like"/>
    <property type="match status" value="1"/>
</dbReference>
<gene>
    <name evidence="2" type="ORF">Q7514_23840</name>
</gene>
<evidence type="ECO:0000313" key="2">
    <source>
        <dbReference type="EMBL" id="MEE2060560.1"/>
    </source>
</evidence>
<proteinExistence type="predicted"/>